<keyword evidence="3" id="KW-1185">Reference proteome</keyword>
<gene>
    <name evidence="2" type="ORF">SAMN06297358_1938</name>
</gene>
<evidence type="ECO:0000256" key="1">
    <source>
        <dbReference type="SAM" id="Phobius"/>
    </source>
</evidence>
<dbReference type="RefSeq" id="WP_138765794.1">
    <property type="nucleotide sequence ID" value="NZ_OCMT01000002.1"/>
</dbReference>
<evidence type="ECO:0000313" key="2">
    <source>
        <dbReference type="EMBL" id="SOD14971.1"/>
    </source>
</evidence>
<feature type="transmembrane region" description="Helical" evidence="1">
    <location>
        <begin position="37"/>
        <end position="55"/>
    </location>
</feature>
<dbReference type="AlphaFoldDB" id="A0A285ZZ96"/>
<sequence length="93" mass="10540">MKIKLTPLNIVSAFSVMVVVGLIINKNWLLAPANHEFKGLFIALGLLVFFVSFLCDQIFRKFIPTLARLWLMQLMVIVFAVIFVLVLKISVFG</sequence>
<protein>
    <recommendedName>
        <fullName evidence="4">Branched-chain amino acid:cation transporter, LIVCS family</fullName>
    </recommendedName>
</protein>
<keyword evidence="1" id="KW-0472">Membrane</keyword>
<keyword evidence="1" id="KW-1133">Transmembrane helix</keyword>
<feature type="transmembrane region" description="Helical" evidence="1">
    <location>
        <begin position="7"/>
        <end position="25"/>
    </location>
</feature>
<accession>A0A285ZZ96</accession>
<dbReference type="Proteomes" id="UP000219281">
    <property type="component" value="Unassembled WGS sequence"/>
</dbReference>
<proteinExistence type="predicted"/>
<feature type="transmembrane region" description="Helical" evidence="1">
    <location>
        <begin position="67"/>
        <end position="87"/>
    </location>
</feature>
<name>A0A285ZZ96_9SPHI</name>
<keyword evidence="1" id="KW-0812">Transmembrane</keyword>
<evidence type="ECO:0008006" key="4">
    <source>
        <dbReference type="Google" id="ProtNLM"/>
    </source>
</evidence>
<organism evidence="2 3">
    <name type="scientific">Pedobacter xixiisoli</name>
    <dbReference type="NCBI Taxonomy" id="1476464"/>
    <lineage>
        <taxon>Bacteria</taxon>
        <taxon>Pseudomonadati</taxon>
        <taxon>Bacteroidota</taxon>
        <taxon>Sphingobacteriia</taxon>
        <taxon>Sphingobacteriales</taxon>
        <taxon>Sphingobacteriaceae</taxon>
        <taxon>Pedobacter</taxon>
    </lineage>
</organism>
<reference evidence="3" key="1">
    <citation type="submission" date="2017-09" db="EMBL/GenBank/DDBJ databases">
        <authorList>
            <person name="Varghese N."/>
            <person name="Submissions S."/>
        </authorList>
    </citation>
    <scope>NUCLEOTIDE SEQUENCE [LARGE SCALE GENOMIC DNA]</scope>
    <source>
        <strain evidence="3">CGMCC 1.12803</strain>
    </source>
</reference>
<dbReference type="EMBL" id="OCMT01000002">
    <property type="protein sequence ID" value="SOD14971.1"/>
    <property type="molecule type" value="Genomic_DNA"/>
</dbReference>
<dbReference type="OrthoDB" id="769853at2"/>
<evidence type="ECO:0000313" key="3">
    <source>
        <dbReference type="Proteomes" id="UP000219281"/>
    </source>
</evidence>